<dbReference type="InterPro" id="IPR044126">
    <property type="entry name" value="S1_IF2_alpha"/>
</dbReference>
<evidence type="ECO:0000259" key="4">
    <source>
        <dbReference type="PROSITE" id="PS50126"/>
    </source>
</evidence>
<dbReference type="GO" id="GO:0033290">
    <property type="term" value="C:eukaryotic 48S preinitiation complex"/>
    <property type="evidence" value="ECO:0007669"/>
    <property type="project" value="TreeGrafter"/>
</dbReference>
<dbReference type="InterPro" id="IPR012340">
    <property type="entry name" value="NA-bd_OB-fold"/>
</dbReference>
<dbReference type="SUPFAM" id="SSF110993">
    <property type="entry name" value="eIF-2-alpha, C-terminal domain"/>
    <property type="match status" value="1"/>
</dbReference>
<name>A0A9Q0RC98_ANAIG</name>
<dbReference type="EMBL" id="JAPDFW010000068">
    <property type="protein sequence ID" value="KAJ5074889.1"/>
    <property type="molecule type" value="Genomic_DNA"/>
</dbReference>
<gene>
    <name evidence="5" type="ORF">M0811_07932</name>
    <name evidence="6" type="ORF">M0811_07962</name>
</gene>
<dbReference type="OMA" id="DVNEHQR"/>
<dbReference type="InterPro" id="IPR003029">
    <property type="entry name" value="S1_domain"/>
</dbReference>
<comment type="caution">
    <text evidence="6">The sequence shown here is derived from an EMBL/GenBank/DDBJ whole genome shotgun (WGS) entry which is preliminary data.</text>
</comment>
<protein>
    <submittedName>
        <fullName evidence="6">Eukaryotic translation initiation factor 2 subunit 1</fullName>
    </submittedName>
</protein>
<dbReference type="GO" id="GO:0003723">
    <property type="term" value="F:RNA binding"/>
    <property type="evidence" value="ECO:0007669"/>
    <property type="project" value="InterPro"/>
</dbReference>
<evidence type="ECO:0000256" key="2">
    <source>
        <dbReference type="ARBA" id="ARBA00022540"/>
    </source>
</evidence>
<evidence type="ECO:0000256" key="1">
    <source>
        <dbReference type="ARBA" id="ARBA00007223"/>
    </source>
</evidence>
<dbReference type="SUPFAM" id="SSF50249">
    <property type="entry name" value="Nucleic acid-binding proteins"/>
    <property type="match status" value="1"/>
</dbReference>
<dbReference type="Pfam" id="PF00575">
    <property type="entry name" value="S1"/>
    <property type="match status" value="1"/>
</dbReference>
<dbReference type="CDD" id="cd04452">
    <property type="entry name" value="S1_IF2_alpha"/>
    <property type="match status" value="1"/>
</dbReference>
<dbReference type="FunFam" id="2.40.50.140:FF:000015">
    <property type="entry name" value="Eukaryotic translation initiation factor 2 subunit alpha"/>
    <property type="match status" value="1"/>
</dbReference>
<reference evidence="6" key="1">
    <citation type="submission" date="2022-10" db="EMBL/GenBank/DDBJ databases">
        <title>Novel sulphate-reducing endosymbionts in the free-living metamonad Anaeramoeba.</title>
        <authorList>
            <person name="Jerlstrom-Hultqvist J."/>
            <person name="Cepicka I."/>
            <person name="Gallot-Lavallee L."/>
            <person name="Salas-Leiva D."/>
            <person name="Curtis B.A."/>
            <person name="Zahonova K."/>
            <person name="Pipaliya S."/>
            <person name="Dacks J."/>
            <person name="Roger A.J."/>
        </authorList>
    </citation>
    <scope>NUCLEOTIDE SEQUENCE</scope>
    <source>
        <strain evidence="6">BMAN</strain>
    </source>
</reference>
<dbReference type="OrthoDB" id="1685042at2759"/>
<dbReference type="Gene3D" id="3.30.70.1130">
    <property type="entry name" value="EIF_2_alpha"/>
    <property type="match status" value="1"/>
</dbReference>
<proteinExistence type="inferred from homology"/>
<keyword evidence="3" id="KW-0648">Protein biosynthesis</keyword>
<evidence type="ECO:0000313" key="5">
    <source>
        <dbReference type="EMBL" id="KAJ5074889.1"/>
    </source>
</evidence>
<dbReference type="Gene3D" id="1.10.150.190">
    <property type="entry name" value="Translation initiation factor 2, subunit 1, domain 2"/>
    <property type="match status" value="1"/>
</dbReference>
<dbReference type="GO" id="GO:0043022">
    <property type="term" value="F:ribosome binding"/>
    <property type="evidence" value="ECO:0007669"/>
    <property type="project" value="TreeGrafter"/>
</dbReference>
<comment type="similarity">
    <text evidence="1">Belongs to the eIF-2-alpha family.</text>
</comment>
<feature type="domain" description="S1 motif" evidence="4">
    <location>
        <begin position="17"/>
        <end position="87"/>
    </location>
</feature>
<dbReference type="SMART" id="SM00316">
    <property type="entry name" value="S1"/>
    <property type="match status" value="1"/>
</dbReference>
<evidence type="ECO:0000256" key="3">
    <source>
        <dbReference type="ARBA" id="ARBA00022917"/>
    </source>
</evidence>
<dbReference type="GO" id="GO:0005850">
    <property type="term" value="C:eukaryotic translation initiation factor 2 complex"/>
    <property type="evidence" value="ECO:0007669"/>
    <property type="project" value="TreeGrafter"/>
</dbReference>
<keyword evidence="7" id="KW-1185">Reference proteome</keyword>
<evidence type="ECO:0000313" key="7">
    <source>
        <dbReference type="Proteomes" id="UP001149090"/>
    </source>
</evidence>
<dbReference type="PROSITE" id="PS50126">
    <property type="entry name" value="S1"/>
    <property type="match status" value="1"/>
</dbReference>
<dbReference type="EMBL" id="JAPDFW010000068">
    <property type="protein sequence ID" value="KAJ5074919.1"/>
    <property type="molecule type" value="Genomic_DNA"/>
</dbReference>
<dbReference type="Gene3D" id="2.40.50.140">
    <property type="entry name" value="Nucleic acid-binding proteins"/>
    <property type="match status" value="1"/>
</dbReference>
<dbReference type="PANTHER" id="PTHR10602">
    <property type="entry name" value="EUKARYOTIC TRANSLATION INITIATION FACTOR 2 SUBUNIT 1"/>
    <property type="match status" value="1"/>
</dbReference>
<dbReference type="Proteomes" id="UP001149090">
    <property type="component" value="Unassembled WGS sequence"/>
</dbReference>
<organism evidence="6 7">
    <name type="scientific">Anaeramoeba ignava</name>
    <name type="common">Anaerobic marine amoeba</name>
    <dbReference type="NCBI Taxonomy" id="1746090"/>
    <lineage>
        <taxon>Eukaryota</taxon>
        <taxon>Metamonada</taxon>
        <taxon>Anaeramoebidae</taxon>
        <taxon>Anaeramoeba</taxon>
    </lineage>
</organism>
<dbReference type="InterPro" id="IPR011488">
    <property type="entry name" value="TIF_2_asu"/>
</dbReference>
<dbReference type="Pfam" id="PF07541">
    <property type="entry name" value="EIF_2_alpha"/>
    <property type="match status" value="1"/>
</dbReference>
<dbReference type="InterPro" id="IPR024054">
    <property type="entry name" value="TIF2_asu_middle_sf"/>
</dbReference>
<dbReference type="InterPro" id="IPR024055">
    <property type="entry name" value="TIF2_asu_C"/>
</dbReference>
<evidence type="ECO:0000313" key="6">
    <source>
        <dbReference type="EMBL" id="KAJ5074919.1"/>
    </source>
</evidence>
<dbReference type="GO" id="GO:0003743">
    <property type="term" value="F:translation initiation factor activity"/>
    <property type="evidence" value="ECO:0007669"/>
    <property type="project" value="UniProtKB-KW"/>
</dbReference>
<accession>A0A9Q0RC98</accession>
<sequence length="303" mass="34619">MTNLDCRFYEAEFPEAGDLVMVVIKHVTDMGVYVHLLEYNNVEGMVLFSELTSRRIRSIPKVARLERKEVCAVLRVDKKGYIDLSKKRANPPEEVSQCEIRYNKAKIVHGIMRHVAQVTNSDLLELNQEITWKLYKIFGHAYDAFKLAIVDPEKVFKGIKMEDRVREILMQNIKRKLTPRPLKIRAEIEIKCYTYEGIDAIKEALRKGEELGKERGVPIEITLVAPPHFVMTTTTAYKDVGINILNEAIDSIHELIESKGGEFSVKIPPRSISETDEQDLADLMGKLEEENKDIGDDEISGDD</sequence>
<keyword evidence="2 6" id="KW-0396">Initiation factor</keyword>
<dbReference type="PANTHER" id="PTHR10602:SF0">
    <property type="entry name" value="EUKARYOTIC TRANSLATION INITIATION FACTOR 2 SUBUNIT 1"/>
    <property type="match status" value="1"/>
</dbReference>
<dbReference type="AlphaFoldDB" id="A0A9Q0RC98"/>
<dbReference type="SUPFAM" id="SSF116742">
    <property type="entry name" value="eIF2alpha middle domain-like"/>
    <property type="match status" value="1"/>
</dbReference>